<name>A0A5C6F107_9BACT</name>
<organism evidence="2 3">
    <name type="scientific">Rubripirellula tenax</name>
    <dbReference type="NCBI Taxonomy" id="2528015"/>
    <lineage>
        <taxon>Bacteria</taxon>
        <taxon>Pseudomonadati</taxon>
        <taxon>Planctomycetota</taxon>
        <taxon>Planctomycetia</taxon>
        <taxon>Pirellulales</taxon>
        <taxon>Pirellulaceae</taxon>
        <taxon>Rubripirellula</taxon>
    </lineage>
</organism>
<evidence type="ECO:0000313" key="3">
    <source>
        <dbReference type="Proteomes" id="UP000318288"/>
    </source>
</evidence>
<evidence type="ECO:0000259" key="1">
    <source>
        <dbReference type="Pfam" id="PF13614"/>
    </source>
</evidence>
<dbReference type="PANTHER" id="PTHR13696:SF52">
    <property type="entry name" value="PARA FAMILY PROTEIN CT_582"/>
    <property type="match status" value="1"/>
</dbReference>
<keyword evidence="3" id="KW-1185">Reference proteome</keyword>
<comment type="caution">
    <text evidence="2">The sequence shown here is derived from an EMBL/GenBank/DDBJ whole genome shotgun (WGS) entry which is preliminary data.</text>
</comment>
<gene>
    <name evidence="2" type="ORF">Poly51_34340</name>
</gene>
<dbReference type="Proteomes" id="UP000318288">
    <property type="component" value="Unassembled WGS sequence"/>
</dbReference>
<dbReference type="RefSeq" id="WP_146458882.1">
    <property type="nucleotide sequence ID" value="NZ_SJPW01000004.1"/>
</dbReference>
<dbReference type="PANTHER" id="PTHR13696">
    <property type="entry name" value="P-LOOP CONTAINING NUCLEOSIDE TRIPHOSPHATE HYDROLASE"/>
    <property type="match status" value="1"/>
</dbReference>
<feature type="domain" description="AAA" evidence="1">
    <location>
        <begin position="6"/>
        <end position="183"/>
    </location>
</feature>
<dbReference type="EMBL" id="SJPW01000004">
    <property type="protein sequence ID" value="TWU54715.1"/>
    <property type="molecule type" value="Genomic_DNA"/>
</dbReference>
<keyword evidence="2" id="KW-0378">Hydrolase</keyword>
<dbReference type="OrthoDB" id="273969at2"/>
<dbReference type="SUPFAM" id="SSF52540">
    <property type="entry name" value="P-loop containing nucleoside triphosphate hydrolases"/>
    <property type="match status" value="1"/>
</dbReference>
<protein>
    <submittedName>
        <fullName evidence="2">MinD/ParA/CobQ/CobA-like protein</fullName>
        <ecNumber evidence="2">3.6.-.-</ecNumber>
    </submittedName>
</protein>
<dbReference type="EC" id="3.6.-.-" evidence="2"/>
<evidence type="ECO:0000313" key="2">
    <source>
        <dbReference type="EMBL" id="TWU54715.1"/>
    </source>
</evidence>
<dbReference type="CDD" id="cd02042">
    <property type="entry name" value="ParAB_family"/>
    <property type="match status" value="1"/>
</dbReference>
<dbReference type="InterPro" id="IPR050678">
    <property type="entry name" value="DNA_Partitioning_ATPase"/>
</dbReference>
<dbReference type="Gene3D" id="3.40.50.300">
    <property type="entry name" value="P-loop containing nucleotide triphosphate hydrolases"/>
    <property type="match status" value="1"/>
</dbReference>
<dbReference type="Pfam" id="PF13614">
    <property type="entry name" value="AAA_31"/>
    <property type="match status" value="1"/>
</dbReference>
<proteinExistence type="predicted"/>
<sequence length="270" mass="29778">MAGVTLCLINQKGGCGKSSTCFHLAGAFAGLGYSVLAVDADPQGSLSQGFFGSDEIENLPAEQTLAAVFDESTFFVDRRQLIRQTSFDNIAILPTNLHLATFNAPTPESAGMIQYSLRDALDEIGEYDVTLIDCPPNLYQCSWNAMIAADYVVIPVPPEDFGTQGLRAVHQCIDNARKLNTNLRRLGHLITRYDRRLLVHRSYEARLRTLYQEMVLDTVMPEVSAFKVALACRQPVQAYAPKSKAAASMRALAGELLTRIENRTNRKTMA</sequence>
<dbReference type="AlphaFoldDB" id="A0A5C6F107"/>
<dbReference type="InterPro" id="IPR025669">
    <property type="entry name" value="AAA_dom"/>
</dbReference>
<accession>A0A5C6F107</accession>
<dbReference type="InterPro" id="IPR027417">
    <property type="entry name" value="P-loop_NTPase"/>
</dbReference>
<dbReference type="GO" id="GO:0016787">
    <property type="term" value="F:hydrolase activity"/>
    <property type="evidence" value="ECO:0007669"/>
    <property type="project" value="UniProtKB-KW"/>
</dbReference>
<reference evidence="2 3" key="1">
    <citation type="submission" date="2019-02" db="EMBL/GenBank/DDBJ databases">
        <title>Deep-cultivation of Planctomycetes and their phenomic and genomic characterization uncovers novel biology.</title>
        <authorList>
            <person name="Wiegand S."/>
            <person name="Jogler M."/>
            <person name="Boedeker C."/>
            <person name="Pinto D."/>
            <person name="Vollmers J."/>
            <person name="Rivas-Marin E."/>
            <person name="Kohn T."/>
            <person name="Peeters S.H."/>
            <person name="Heuer A."/>
            <person name="Rast P."/>
            <person name="Oberbeckmann S."/>
            <person name="Bunk B."/>
            <person name="Jeske O."/>
            <person name="Meyerdierks A."/>
            <person name="Storesund J.E."/>
            <person name="Kallscheuer N."/>
            <person name="Luecker S."/>
            <person name="Lage O.M."/>
            <person name="Pohl T."/>
            <person name="Merkel B.J."/>
            <person name="Hornburger P."/>
            <person name="Mueller R.-W."/>
            <person name="Bruemmer F."/>
            <person name="Labrenz M."/>
            <person name="Spormann A.M."/>
            <person name="Op Den Camp H."/>
            <person name="Overmann J."/>
            <person name="Amann R."/>
            <person name="Jetten M.S.M."/>
            <person name="Mascher T."/>
            <person name="Medema M.H."/>
            <person name="Devos D.P."/>
            <person name="Kaster A.-K."/>
            <person name="Ovreas L."/>
            <person name="Rohde M."/>
            <person name="Galperin M.Y."/>
            <person name="Jogler C."/>
        </authorList>
    </citation>
    <scope>NUCLEOTIDE SEQUENCE [LARGE SCALE GENOMIC DNA]</scope>
    <source>
        <strain evidence="2 3">Poly51</strain>
    </source>
</reference>